<dbReference type="Gene3D" id="3.30.530.20">
    <property type="match status" value="1"/>
</dbReference>
<dbReference type="SUPFAM" id="SSF55961">
    <property type="entry name" value="Bet v1-like"/>
    <property type="match status" value="1"/>
</dbReference>
<dbReference type="Pfam" id="PF08327">
    <property type="entry name" value="AHSA1"/>
    <property type="match status" value="1"/>
</dbReference>
<gene>
    <name evidence="3" type="ORF">J2S17_002035</name>
</gene>
<dbReference type="EMBL" id="JAUSUB010000007">
    <property type="protein sequence ID" value="MDQ0270160.1"/>
    <property type="molecule type" value="Genomic_DNA"/>
</dbReference>
<evidence type="ECO:0000313" key="4">
    <source>
        <dbReference type="Proteomes" id="UP001238088"/>
    </source>
</evidence>
<dbReference type="InterPro" id="IPR013538">
    <property type="entry name" value="ASHA1/2-like_C"/>
</dbReference>
<dbReference type="Proteomes" id="UP001238088">
    <property type="component" value="Unassembled WGS sequence"/>
</dbReference>
<proteinExistence type="inferred from homology"/>
<dbReference type="RefSeq" id="WP_307474338.1">
    <property type="nucleotide sequence ID" value="NZ_JAUSUB010000007.1"/>
</dbReference>
<sequence length="95" mass="10324">MVYGSYTGEIRLRWANFGDANVIIEDGGKIIESVPNETFVFQWSPGEGTSTVTFHLEPYKAGTLVKLEETGYSNTNNDIVACIGCATGWGEALTL</sequence>
<feature type="domain" description="Activator of Hsp90 ATPase homologue 1/2-like C-terminal" evidence="2">
    <location>
        <begin position="26"/>
        <end position="93"/>
    </location>
</feature>
<dbReference type="InterPro" id="IPR023393">
    <property type="entry name" value="START-like_dom_sf"/>
</dbReference>
<comment type="similarity">
    <text evidence="1">Belongs to the AHA1 family.</text>
</comment>
<protein>
    <submittedName>
        <fullName evidence="3">Uncharacterized protein YndB with AHSA1/START domain</fullName>
    </submittedName>
</protein>
<evidence type="ECO:0000259" key="2">
    <source>
        <dbReference type="Pfam" id="PF08327"/>
    </source>
</evidence>
<evidence type="ECO:0000313" key="3">
    <source>
        <dbReference type="EMBL" id="MDQ0270160.1"/>
    </source>
</evidence>
<dbReference type="CDD" id="cd07814">
    <property type="entry name" value="SRPBCC_CalC_Aha1-like"/>
    <property type="match status" value="1"/>
</dbReference>
<keyword evidence="4" id="KW-1185">Reference proteome</keyword>
<comment type="caution">
    <text evidence="3">The sequence shown here is derived from an EMBL/GenBank/DDBJ whole genome shotgun (WGS) entry which is preliminary data.</text>
</comment>
<evidence type="ECO:0000256" key="1">
    <source>
        <dbReference type="ARBA" id="ARBA00006817"/>
    </source>
</evidence>
<reference evidence="3 4" key="1">
    <citation type="submission" date="2023-07" db="EMBL/GenBank/DDBJ databases">
        <title>Genomic Encyclopedia of Type Strains, Phase IV (KMG-IV): sequencing the most valuable type-strain genomes for metagenomic binning, comparative biology and taxonomic classification.</title>
        <authorList>
            <person name="Goeker M."/>
        </authorList>
    </citation>
    <scope>NUCLEOTIDE SEQUENCE [LARGE SCALE GENOMIC DNA]</scope>
    <source>
        <strain evidence="3 4">DSM 23494</strain>
    </source>
</reference>
<organism evidence="3 4">
    <name type="scientific">Cytobacillus purgationiresistens</name>
    <dbReference type="NCBI Taxonomy" id="863449"/>
    <lineage>
        <taxon>Bacteria</taxon>
        <taxon>Bacillati</taxon>
        <taxon>Bacillota</taxon>
        <taxon>Bacilli</taxon>
        <taxon>Bacillales</taxon>
        <taxon>Bacillaceae</taxon>
        <taxon>Cytobacillus</taxon>
    </lineage>
</organism>
<accession>A0ABU0AFW9</accession>
<name>A0ABU0AFW9_9BACI</name>